<protein>
    <submittedName>
        <fullName evidence="2">Uncharacterized protein</fullName>
    </submittedName>
</protein>
<proteinExistence type="predicted"/>
<dbReference type="PANTHER" id="PTHR14663">
    <property type="entry name" value="METHYLTRANSFERASE NSUN7-RELATED"/>
    <property type="match status" value="1"/>
</dbReference>
<evidence type="ECO:0000256" key="1">
    <source>
        <dbReference type="SAM" id="MobiDB-lite"/>
    </source>
</evidence>
<sequence>MLSGYDPNALWVALSECSDGNLFNVYPKLLAELLIQEDAARLEGDTSEAEKLVLPSDKEWRLTQYFHLVAMQKTLDVDQQDLAKLPSLCTGVFGILYFTEEDVKKENNIIVEIAEEWAPWSLVVSTKNPNAPPPVSVKTTTGPAWDIGQVLKAARLLCKPPLDVDFEDEQEMRCVYSLIYDVFRYKSVLDQAIEDIDFFGDFPQLIEHRHTTWLFLMELARRRWMARARNEVERATRLLNEAGHPFKDVENIIWEQRIHFAAAIARIRIKNKAFTLSDLLPNHLREERISACVNKDTVTGWVNTFKAKKVALLVKRLSDLGYSYSNSRQLCAGEYRFDRVCPRFITLRPPDNISVGQIDLVKEGVIVLQEREFCEGASTLCRALRANALRGVVAQTHASSPRCSAYLAAQLKELAAVLKAETPAAPATPELGKLVVFGAGDKVESYVCALRELGIEASELPQSTAAVCVLSDPVHGDTPLVASALDGVVAVLATPPNSYSAVTDPIDLVCGRGGDLAMLEILTESEIDSNGKARVQSILEEQKKTLKTLLSKPQIQLILYETHSALEAENQAQVTRAVAEANRLARERHALLKKKHRDHTPKHKEPTEAAITDSCTSLEQSEDLDKEDNEEDCSTYRSQKRPMSSPPTTARTMSESGETVLKKRAESADVAWRPGYNKARPIPEMKVVETEPFPRDPDKDSPNVVVPDCDLFEIQMLPSLGNGLDINYILDRDGCYLGLIQRKEITRLDAKYMIRVAEERGLFGSAPTQRRKRNEQPVVAPRRRRKKNITFEAAPTYASLCRSNRRGSAPACLHEAGEGAAPARVCSKHARRHAAAAAYTAACTCDARHRHQNKPRRASADVTIQRPFSPPCRRPFPLVVHDLRLKDVFPHKVVV</sequence>
<dbReference type="OrthoDB" id="6817893at2759"/>
<organism evidence="2 3">
    <name type="scientific">Brenthis ino</name>
    <name type="common">lesser marbled fritillary</name>
    <dbReference type="NCBI Taxonomy" id="405034"/>
    <lineage>
        <taxon>Eukaryota</taxon>
        <taxon>Metazoa</taxon>
        <taxon>Ecdysozoa</taxon>
        <taxon>Arthropoda</taxon>
        <taxon>Hexapoda</taxon>
        <taxon>Insecta</taxon>
        <taxon>Pterygota</taxon>
        <taxon>Neoptera</taxon>
        <taxon>Endopterygota</taxon>
        <taxon>Lepidoptera</taxon>
        <taxon>Glossata</taxon>
        <taxon>Ditrysia</taxon>
        <taxon>Papilionoidea</taxon>
        <taxon>Nymphalidae</taxon>
        <taxon>Heliconiinae</taxon>
        <taxon>Argynnini</taxon>
        <taxon>Brenthis</taxon>
    </lineage>
</organism>
<dbReference type="PANTHER" id="PTHR14663:SF2">
    <property type="entry name" value="METHYLTRANSFERASE NSUN7-RELATED"/>
    <property type="match status" value="1"/>
</dbReference>
<dbReference type="Proteomes" id="UP000838878">
    <property type="component" value="Chromosome 12"/>
</dbReference>
<evidence type="ECO:0000313" key="2">
    <source>
        <dbReference type="EMBL" id="CAH0717339.1"/>
    </source>
</evidence>
<gene>
    <name evidence="2" type="ORF">BINO364_LOCUS3956</name>
</gene>
<dbReference type="InterPro" id="IPR042620">
    <property type="entry name" value="NSUN7"/>
</dbReference>
<feature type="compositionally biased region" description="Basic residues" evidence="1">
    <location>
        <begin position="592"/>
        <end position="602"/>
    </location>
</feature>
<feature type="non-terminal residue" evidence="2">
    <location>
        <position position="895"/>
    </location>
</feature>
<keyword evidence="3" id="KW-1185">Reference proteome</keyword>
<dbReference type="EMBL" id="OV170232">
    <property type="protein sequence ID" value="CAH0717339.1"/>
    <property type="molecule type" value="Genomic_DNA"/>
</dbReference>
<feature type="region of interest" description="Disordered" evidence="1">
    <location>
        <begin position="592"/>
        <end position="666"/>
    </location>
</feature>
<name>A0A8J9Y3D4_9NEOP</name>
<dbReference type="Gene3D" id="3.40.50.150">
    <property type="entry name" value="Vaccinia Virus protein VP39"/>
    <property type="match status" value="1"/>
</dbReference>
<dbReference type="AlphaFoldDB" id="A0A8J9Y3D4"/>
<feature type="compositionally biased region" description="Acidic residues" evidence="1">
    <location>
        <begin position="620"/>
        <end position="633"/>
    </location>
</feature>
<feature type="compositionally biased region" description="Polar residues" evidence="1">
    <location>
        <begin position="646"/>
        <end position="657"/>
    </location>
</feature>
<reference evidence="2" key="1">
    <citation type="submission" date="2021-12" db="EMBL/GenBank/DDBJ databases">
        <authorList>
            <person name="Martin H S."/>
        </authorList>
    </citation>
    <scope>NUCLEOTIDE SEQUENCE</scope>
</reference>
<accession>A0A8J9Y3D4</accession>
<dbReference type="InterPro" id="IPR029063">
    <property type="entry name" value="SAM-dependent_MTases_sf"/>
</dbReference>
<evidence type="ECO:0000313" key="3">
    <source>
        <dbReference type="Proteomes" id="UP000838878"/>
    </source>
</evidence>